<dbReference type="EMBL" id="PYGD01000004">
    <property type="protein sequence ID" value="PSK92198.1"/>
    <property type="molecule type" value="Genomic_DNA"/>
</dbReference>
<keyword evidence="2" id="KW-1185">Reference proteome</keyword>
<dbReference type="Gene3D" id="3.40.30.10">
    <property type="entry name" value="Glutaredoxin"/>
    <property type="match status" value="1"/>
</dbReference>
<comment type="caution">
    <text evidence="1">The sequence shown here is derived from an EMBL/GenBank/DDBJ whole genome shotgun (WGS) entry which is preliminary data.</text>
</comment>
<dbReference type="RefSeq" id="WP_106523260.1">
    <property type="nucleotide sequence ID" value="NZ_PYGD01000004.1"/>
</dbReference>
<evidence type="ECO:0000313" key="1">
    <source>
        <dbReference type="EMBL" id="PSK92198.1"/>
    </source>
</evidence>
<name>A0A2P8D4Q4_9BACT</name>
<gene>
    <name evidence="1" type="ORF">B0I18_104296</name>
</gene>
<organism evidence="1 2">
    <name type="scientific">Taibaiella chishuiensis</name>
    <dbReference type="NCBI Taxonomy" id="1434707"/>
    <lineage>
        <taxon>Bacteria</taxon>
        <taxon>Pseudomonadati</taxon>
        <taxon>Bacteroidota</taxon>
        <taxon>Chitinophagia</taxon>
        <taxon>Chitinophagales</taxon>
        <taxon>Chitinophagaceae</taxon>
        <taxon>Taibaiella</taxon>
    </lineage>
</organism>
<evidence type="ECO:0000313" key="2">
    <source>
        <dbReference type="Proteomes" id="UP000240572"/>
    </source>
</evidence>
<proteinExistence type="predicted"/>
<protein>
    <submittedName>
        <fullName evidence="1">Thioredoxin-like protein</fullName>
    </submittedName>
</protein>
<dbReference type="InterPro" id="IPR036249">
    <property type="entry name" value="Thioredoxin-like_sf"/>
</dbReference>
<dbReference type="OrthoDB" id="981626at2"/>
<accession>A0A2P8D4Q4</accession>
<reference evidence="1 2" key="1">
    <citation type="submission" date="2018-03" db="EMBL/GenBank/DDBJ databases">
        <title>Genomic Encyclopedia of Type Strains, Phase III (KMG-III): the genomes of soil and plant-associated and newly described type strains.</title>
        <authorList>
            <person name="Whitman W."/>
        </authorList>
    </citation>
    <scope>NUCLEOTIDE SEQUENCE [LARGE SCALE GENOMIC DNA]</scope>
    <source>
        <strain evidence="1 2">CGMCC 1.12700</strain>
    </source>
</reference>
<dbReference type="AlphaFoldDB" id="A0A2P8D4Q4"/>
<dbReference type="Pfam" id="PF13899">
    <property type="entry name" value="Thioredoxin_7"/>
    <property type="match status" value="1"/>
</dbReference>
<dbReference type="SUPFAM" id="SSF52833">
    <property type="entry name" value="Thioredoxin-like"/>
    <property type="match status" value="1"/>
</dbReference>
<dbReference type="Proteomes" id="UP000240572">
    <property type="component" value="Unassembled WGS sequence"/>
</dbReference>
<sequence length="152" mass="16816">MTRRLAGTIYLLFILLLPFNTGAQVFTDPDKAFAAAAGNNRRVLLVFQGSDWCIPCIRLERQVLSSPRFLQFVQDSLVVLKADFPQRSKIDPALASRYDKLAASFNPEGAFPKILLLSAQQQNLATLAQTGLATEPFIAQIKALLRSYAAKM</sequence>